<feature type="compositionally biased region" description="Basic and acidic residues" evidence="1">
    <location>
        <begin position="178"/>
        <end position="195"/>
    </location>
</feature>
<keyword evidence="2" id="KW-0732">Signal</keyword>
<evidence type="ECO:0008006" key="5">
    <source>
        <dbReference type="Google" id="ProtNLM"/>
    </source>
</evidence>
<gene>
    <name evidence="3" type="ORF">EDB95_5091</name>
</gene>
<protein>
    <recommendedName>
        <fullName evidence="5">Lipocalin-like protein</fullName>
    </recommendedName>
</protein>
<evidence type="ECO:0000313" key="4">
    <source>
        <dbReference type="Proteomes" id="UP000294498"/>
    </source>
</evidence>
<organism evidence="3 4">
    <name type="scientific">Dinghuibacter silviterrae</name>
    <dbReference type="NCBI Taxonomy" id="1539049"/>
    <lineage>
        <taxon>Bacteria</taxon>
        <taxon>Pseudomonadati</taxon>
        <taxon>Bacteroidota</taxon>
        <taxon>Chitinophagia</taxon>
        <taxon>Chitinophagales</taxon>
        <taxon>Chitinophagaceae</taxon>
        <taxon>Dinghuibacter</taxon>
    </lineage>
</organism>
<reference evidence="3 4" key="1">
    <citation type="submission" date="2019-03" db="EMBL/GenBank/DDBJ databases">
        <title>Genomic Encyclopedia of Type Strains, Phase IV (KMG-IV): sequencing the most valuable type-strain genomes for metagenomic binning, comparative biology and taxonomic classification.</title>
        <authorList>
            <person name="Goeker M."/>
        </authorList>
    </citation>
    <scope>NUCLEOTIDE SEQUENCE [LARGE SCALE GENOMIC DNA]</scope>
    <source>
        <strain evidence="3 4">DSM 100059</strain>
    </source>
</reference>
<dbReference type="EMBL" id="SODV01000002">
    <property type="protein sequence ID" value="TDW97244.1"/>
    <property type="molecule type" value="Genomic_DNA"/>
</dbReference>
<sequence length="372" mass="40731">MRHLSFCFLAILLCLSTHAQNFNGQWKGTFTSFDSSETDDYVLELQVSAGGQVTGYSYTYFFLRGYTIFTICTVTGTVDPATRTVTVSETHRIKGNTPPGWVDCLQTHILTYFNGGGEETLEGRWKPAPGYTSSCGFGFTTLSRKTLASLRPVPPGAGHAARPPVARPPVAHAPAKTSRPDSARVHRVPRRDTLASRKPAAPHPGVASRSKPPVKKAPPPTDTVALKMQSGGDRLAAAPPKVLAPVTPPPPQVRQRQDNLIQTIEITDPTIRIELYDDGIIDHDTVTVYFNGKAVVYKNMLTHQPIKVTLTALPDRDNELILFADNLGDIPPNTALMVVHAGEDQYDVRVTSDLQNNGVVRFRWKQATTKPK</sequence>
<name>A0A4R8DIU7_9BACT</name>
<feature type="region of interest" description="Disordered" evidence="1">
    <location>
        <begin position="149"/>
        <end position="224"/>
    </location>
</feature>
<comment type="caution">
    <text evidence="3">The sequence shown here is derived from an EMBL/GenBank/DDBJ whole genome shotgun (WGS) entry which is preliminary data.</text>
</comment>
<accession>A0A4R8DIU7</accession>
<proteinExistence type="predicted"/>
<dbReference type="Proteomes" id="UP000294498">
    <property type="component" value="Unassembled WGS sequence"/>
</dbReference>
<feature type="compositionally biased region" description="Low complexity" evidence="1">
    <location>
        <begin position="156"/>
        <end position="175"/>
    </location>
</feature>
<dbReference type="AlphaFoldDB" id="A0A4R8DIU7"/>
<feature type="signal peptide" evidence="2">
    <location>
        <begin position="1"/>
        <end position="19"/>
    </location>
</feature>
<dbReference type="RefSeq" id="WP_133999138.1">
    <property type="nucleotide sequence ID" value="NZ_SODV01000002.1"/>
</dbReference>
<evidence type="ECO:0000313" key="3">
    <source>
        <dbReference type="EMBL" id="TDW97244.1"/>
    </source>
</evidence>
<evidence type="ECO:0000256" key="1">
    <source>
        <dbReference type="SAM" id="MobiDB-lite"/>
    </source>
</evidence>
<feature type="chain" id="PRO_5020615866" description="Lipocalin-like protein" evidence="2">
    <location>
        <begin position="20"/>
        <end position="372"/>
    </location>
</feature>
<evidence type="ECO:0000256" key="2">
    <source>
        <dbReference type="SAM" id="SignalP"/>
    </source>
</evidence>
<keyword evidence="4" id="KW-1185">Reference proteome</keyword>
<dbReference type="OrthoDB" id="639821at2"/>